<feature type="region of interest" description="Disordered" evidence="1">
    <location>
        <begin position="232"/>
        <end position="263"/>
    </location>
</feature>
<dbReference type="Proteomes" id="UP001295794">
    <property type="component" value="Unassembled WGS sequence"/>
</dbReference>
<name>A0AAD2Q0D6_9AGAR</name>
<comment type="caution">
    <text evidence="2">The sequence shown here is derived from an EMBL/GenBank/DDBJ whole genome shotgun (WGS) entry which is preliminary data.</text>
</comment>
<feature type="compositionally biased region" description="Basic and acidic residues" evidence="1">
    <location>
        <begin position="79"/>
        <end position="102"/>
    </location>
</feature>
<evidence type="ECO:0000313" key="2">
    <source>
        <dbReference type="EMBL" id="CAK5262015.1"/>
    </source>
</evidence>
<evidence type="ECO:0000256" key="1">
    <source>
        <dbReference type="SAM" id="MobiDB-lite"/>
    </source>
</evidence>
<accession>A0AAD2Q0D6</accession>
<dbReference type="EMBL" id="CAVNYO010000005">
    <property type="protein sequence ID" value="CAK5262015.1"/>
    <property type="molecule type" value="Genomic_DNA"/>
</dbReference>
<reference evidence="2" key="1">
    <citation type="submission" date="2023-11" db="EMBL/GenBank/DDBJ databases">
        <authorList>
            <person name="De Vega J J."/>
            <person name="De Vega J J."/>
        </authorList>
    </citation>
    <scope>NUCLEOTIDE SEQUENCE</scope>
</reference>
<feature type="region of interest" description="Disordered" evidence="1">
    <location>
        <begin position="49"/>
        <end position="128"/>
    </location>
</feature>
<feature type="region of interest" description="Disordered" evidence="1">
    <location>
        <begin position="186"/>
        <end position="212"/>
    </location>
</feature>
<gene>
    <name evidence="2" type="ORF">MYCIT1_LOCUS405</name>
</gene>
<feature type="compositionally biased region" description="Basic residues" evidence="1">
    <location>
        <begin position="103"/>
        <end position="114"/>
    </location>
</feature>
<proteinExistence type="predicted"/>
<dbReference type="AlphaFoldDB" id="A0AAD2Q0D6"/>
<protein>
    <submittedName>
        <fullName evidence="2">Uncharacterized protein</fullName>
    </submittedName>
</protein>
<organism evidence="2 3">
    <name type="scientific">Mycena citricolor</name>
    <dbReference type="NCBI Taxonomy" id="2018698"/>
    <lineage>
        <taxon>Eukaryota</taxon>
        <taxon>Fungi</taxon>
        <taxon>Dikarya</taxon>
        <taxon>Basidiomycota</taxon>
        <taxon>Agaricomycotina</taxon>
        <taxon>Agaricomycetes</taxon>
        <taxon>Agaricomycetidae</taxon>
        <taxon>Agaricales</taxon>
        <taxon>Marasmiineae</taxon>
        <taxon>Mycenaceae</taxon>
        <taxon>Mycena</taxon>
    </lineage>
</organism>
<sequence length="263" mass="28292">MATFTVYCDTPTDVSPAPKAKRAAGTVLVASDPNASAVTPALSPVIEKENINPLTGEPCVPPSMSKKRKTSQVLATKDVLAKKHKEDKVEGKKIRSKKDSGKSSRKASSKKPRRVPTLPKLDEEDGAARERLMHADIASRCYELTVAPLADVTEAYDAAFGSDAPPTSEERAKFRKATSAEPEIRDYFSSSHSSGSLARVTPPASSAGQDPVVFSTPERRHIYSAFTFTTPSPSAERFRQVSRSPSPRVPALKLRSPSPVAST</sequence>
<keyword evidence="3" id="KW-1185">Reference proteome</keyword>
<evidence type="ECO:0000313" key="3">
    <source>
        <dbReference type="Proteomes" id="UP001295794"/>
    </source>
</evidence>